<keyword evidence="1" id="KW-1133">Transmembrane helix</keyword>
<dbReference type="GO" id="GO:0016989">
    <property type="term" value="F:sigma factor antagonist activity"/>
    <property type="evidence" value="ECO:0007669"/>
    <property type="project" value="TreeGrafter"/>
</dbReference>
<dbReference type="AlphaFoldDB" id="A0A2D1U503"/>
<dbReference type="PIRSF" id="PIRSF018266">
    <property type="entry name" value="FecR"/>
    <property type="match status" value="1"/>
</dbReference>
<dbReference type="Proteomes" id="UP000223749">
    <property type="component" value="Chromosome"/>
</dbReference>
<dbReference type="Pfam" id="PF16344">
    <property type="entry name" value="FecR_C"/>
    <property type="match status" value="1"/>
</dbReference>
<feature type="transmembrane region" description="Helical" evidence="1">
    <location>
        <begin position="89"/>
        <end position="110"/>
    </location>
</feature>
<evidence type="ECO:0000259" key="3">
    <source>
        <dbReference type="Pfam" id="PF16344"/>
    </source>
</evidence>
<evidence type="ECO:0000313" key="5">
    <source>
        <dbReference type="Proteomes" id="UP000223749"/>
    </source>
</evidence>
<dbReference type="RefSeq" id="WP_099438628.1">
    <property type="nucleotide sequence ID" value="NZ_CP024091.1"/>
</dbReference>
<keyword evidence="1" id="KW-0472">Membrane</keyword>
<dbReference type="InterPro" id="IPR012373">
    <property type="entry name" value="Ferrdict_sens_TM"/>
</dbReference>
<dbReference type="FunFam" id="2.60.120.1440:FF:000001">
    <property type="entry name" value="Putative anti-sigma factor"/>
    <property type="match status" value="1"/>
</dbReference>
<keyword evidence="5" id="KW-1185">Reference proteome</keyword>
<dbReference type="KEGG" id="pgs:CPT03_09495"/>
<feature type="domain" description="FecR protein" evidence="2">
    <location>
        <begin position="127"/>
        <end position="220"/>
    </location>
</feature>
<organism evidence="4 5">
    <name type="scientific">Pedobacter ginsengisoli</name>
    <dbReference type="NCBI Taxonomy" id="363852"/>
    <lineage>
        <taxon>Bacteria</taxon>
        <taxon>Pseudomonadati</taxon>
        <taxon>Bacteroidota</taxon>
        <taxon>Sphingobacteriia</taxon>
        <taxon>Sphingobacteriales</taxon>
        <taxon>Sphingobacteriaceae</taxon>
        <taxon>Pedobacter</taxon>
    </lineage>
</organism>
<evidence type="ECO:0000259" key="2">
    <source>
        <dbReference type="Pfam" id="PF04773"/>
    </source>
</evidence>
<sequence>MTDQRFTELLGKRLAGEISPKELIELKELLSKSADHRNEYENLTSYFNDENPTSNNIHSVFEKIKGSITIPGPKPVQNIEEPIKRNFTIWYRIAAVIAFCICSFAAYQFFLSDNNADNKHVGDWKVLQTPGKDKSKIFLEDGTQISLNSNTQLKYPASFKGKNREVYLTGEAFFDVKKDPEHPFIIHTRHMSIKVLGTAFDVKVYENDSFIETTLVRGLIQITMNNKPAEKIILKPKEKFTLADKNNVNYTITPITYYNSLDSTNNNLMETSWLNDKLVFKNQTFASIARNAERKYGVEIRFRDEQKKNYTFTGKFEKESIDELLNALRYIENFHYKKEGNIIYIY</sequence>
<evidence type="ECO:0000313" key="4">
    <source>
        <dbReference type="EMBL" id="ATP56691.1"/>
    </source>
</evidence>
<accession>A0A2D1U503</accession>
<protein>
    <recommendedName>
        <fullName evidence="6">FecR family protein</fullName>
    </recommendedName>
</protein>
<evidence type="ECO:0000256" key="1">
    <source>
        <dbReference type="SAM" id="Phobius"/>
    </source>
</evidence>
<dbReference type="EMBL" id="CP024091">
    <property type="protein sequence ID" value="ATP56691.1"/>
    <property type="molecule type" value="Genomic_DNA"/>
</dbReference>
<dbReference type="OrthoDB" id="1523735at2"/>
<dbReference type="PANTHER" id="PTHR30273">
    <property type="entry name" value="PERIPLASMIC SIGNAL SENSOR AND SIGMA FACTOR ACTIVATOR FECR-RELATED"/>
    <property type="match status" value="1"/>
</dbReference>
<reference evidence="4 5" key="1">
    <citation type="submission" date="2017-10" db="EMBL/GenBank/DDBJ databases">
        <title>Whole genome of Pedobacter ginsengisoli T01R-27 isolated from tomato rhizosphere.</title>
        <authorList>
            <person name="Weon H.-Y."/>
            <person name="Lee S.A."/>
            <person name="Sang M.K."/>
            <person name="Song J."/>
        </authorList>
    </citation>
    <scope>NUCLEOTIDE SEQUENCE [LARGE SCALE GENOMIC DNA]</scope>
    <source>
        <strain evidence="4 5">T01R-27</strain>
    </source>
</reference>
<dbReference type="Pfam" id="PF04773">
    <property type="entry name" value="FecR"/>
    <property type="match status" value="1"/>
</dbReference>
<name>A0A2D1U503_9SPHI</name>
<dbReference type="InterPro" id="IPR006860">
    <property type="entry name" value="FecR"/>
</dbReference>
<dbReference type="PANTHER" id="PTHR30273:SF2">
    <property type="entry name" value="PROTEIN FECR"/>
    <property type="match status" value="1"/>
</dbReference>
<feature type="domain" description="Protein FecR C-terminal" evidence="3">
    <location>
        <begin position="277"/>
        <end position="345"/>
    </location>
</feature>
<evidence type="ECO:0008006" key="6">
    <source>
        <dbReference type="Google" id="ProtNLM"/>
    </source>
</evidence>
<keyword evidence="1" id="KW-0812">Transmembrane</keyword>
<dbReference type="Gene3D" id="3.55.50.30">
    <property type="match status" value="1"/>
</dbReference>
<dbReference type="InterPro" id="IPR032508">
    <property type="entry name" value="FecR_C"/>
</dbReference>
<dbReference type="Gene3D" id="2.60.120.1440">
    <property type="match status" value="1"/>
</dbReference>
<gene>
    <name evidence="4" type="ORF">CPT03_09495</name>
</gene>
<proteinExistence type="predicted"/>